<keyword evidence="6 7" id="KW-0472">Membrane</keyword>
<evidence type="ECO:0000256" key="4">
    <source>
        <dbReference type="ARBA" id="ARBA00022692"/>
    </source>
</evidence>
<dbReference type="PANTHER" id="PTHR43738">
    <property type="entry name" value="ABC TRANSPORTER, MEMBRANE PROTEIN"/>
    <property type="match status" value="1"/>
</dbReference>
<evidence type="ECO:0000256" key="3">
    <source>
        <dbReference type="ARBA" id="ARBA00022475"/>
    </source>
</evidence>
<feature type="transmembrane region" description="Helical" evidence="7">
    <location>
        <begin position="344"/>
        <end position="366"/>
    </location>
</feature>
<dbReference type="RefSeq" id="WP_156226859.1">
    <property type="nucleotide sequence ID" value="NZ_CP046453.1"/>
</dbReference>
<reference evidence="9 10" key="1">
    <citation type="journal article" date="2021" name="Int. J. Syst. Evol. Microbiol.">
        <title>Classification of three corynebacterial strains isolated from a small paddock in North Rhine-Westphalia: proposal of &lt;i&gt;Corynebacterium kalinowskii&lt;/i&gt; sp. nov., &lt;i&gt;Corynebacterium comes&lt;/i&gt; sp. nov. and &lt;i&gt;Corynebacterium occultum&lt;/i&gt; sp. nov.</title>
        <authorList>
            <person name="Schaffert L."/>
            <person name="Ruwe M."/>
            <person name="Milse J."/>
            <person name="Hanuschka K."/>
            <person name="Ortseifen V."/>
            <person name="Droste J."/>
            <person name="Brandt D."/>
            <person name="Schl L."/>
            <person name="Kutter Y."/>
            <person name="Vinke S."/>
            <person name="Vieh P."/>
            <person name="Jacob L."/>
            <person name="L N.C."/>
            <person name="Schulte-Berndt E."/>
            <person name="Hain C."/>
            <person name="Linder M."/>
            <person name="Schmidt P."/>
            <person name="Wollenschl L."/>
            <person name="Luttermann T."/>
            <person name="Thieme E."/>
            <person name="Hassa J."/>
            <person name="Haak M."/>
            <person name="Wittchen M."/>
            <person name="Mentz A."/>
            <person name="Persicke M."/>
            <person name="Busche T."/>
            <person name="R C."/>
        </authorList>
    </citation>
    <scope>NUCLEOTIDE SEQUENCE [LARGE SCALE GENOMIC DNA]</scope>
    <source>
        <strain evidence="9 10">2019</strain>
    </source>
</reference>
<evidence type="ECO:0000256" key="2">
    <source>
        <dbReference type="ARBA" id="ARBA00022448"/>
    </source>
</evidence>
<keyword evidence="5 7" id="KW-1133">Transmembrane helix</keyword>
<comment type="subcellular location">
    <subcellularLocation>
        <location evidence="1">Cell membrane</location>
        <topology evidence="1">Multi-pass membrane protein</topology>
    </subcellularLocation>
</comment>
<keyword evidence="4 7" id="KW-0812">Transmembrane</keyword>
<evidence type="ECO:0000313" key="9">
    <source>
        <dbReference type="EMBL" id="QGU03709.1"/>
    </source>
</evidence>
<name>A0A6B8VKW1_9CORY</name>
<evidence type="ECO:0000313" key="10">
    <source>
        <dbReference type="Proteomes" id="UP000425178"/>
    </source>
</evidence>
<dbReference type="AlphaFoldDB" id="A0A6B8VKW1"/>
<evidence type="ECO:0000256" key="6">
    <source>
        <dbReference type="ARBA" id="ARBA00023136"/>
    </source>
</evidence>
<gene>
    <name evidence="9" type="ORF">CETAM_02145</name>
</gene>
<dbReference type="EMBL" id="CP046453">
    <property type="protein sequence ID" value="QGU03709.1"/>
    <property type="molecule type" value="Genomic_DNA"/>
</dbReference>
<feature type="domain" description="ABC3 transporter permease C-terminal" evidence="8">
    <location>
        <begin position="264"/>
        <end position="373"/>
    </location>
</feature>
<evidence type="ECO:0000256" key="7">
    <source>
        <dbReference type="SAM" id="Phobius"/>
    </source>
</evidence>
<protein>
    <submittedName>
        <fullName evidence="9">FtsX-like permease family protein</fullName>
    </submittedName>
</protein>
<sequence length="381" mass="40124">MFLAWRDMLFARTRFLLMGLVLALMSILIVIISGLTAGLVNDGVSGLKALDADVIAFADGTQTDSAFTRSVVQLDQADDLAAVDGVEDTAPMGLTIVNARNQDGTPVDLTLIGVQPGSFIAPEGLPTMSPERADGQPTPTPHDVILSGTMEDAGISVGDTITIDRLETELNVIGFAEGQRTFGHVDLAYVPMDVWQEVHAGARTGEGAPSRAYEEASVIVARSSGADVEMLTTSSGLDVRTLAESFQSSPGYGPETMTLSMIEWFLYIITALVTGAFFLVWTIQRAGDIAVMRAMGATRAFLLRDSLGQAVIILALSIGVGVALAVALGLWLESTAMPYATEVGPILGGAAMLFIAGLLGALISVYRVTRTDPLTALGENR</sequence>
<feature type="transmembrane region" description="Helical" evidence="7">
    <location>
        <begin position="15"/>
        <end position="40"/>
    </location>
</feature>
<feature type="transmembrane region" description="Helical" evidence="7">
    <location>
        <begin position="311"/>
        <end position="332"/>
    </location>
</feature>
<dbReference type="KEGG" id="ccoe:CETAM_02145"/>
<dbReference type="PANTHER" id="PTHR43738:SF1">
    <property type="entry name" value="HEMIN TRANSPORT SYSTEM PERMEASE PROTEIN HRTB-RELATED"/>
    <property type="match status" value="1"/>
</dbReference>
<dbReference type="Proteomes" id="UP000425178">
    <property type="component" value="Chromosome"/>
</dbReference>
<accession>A0A6B8VKW1</accession>
<organism evidence="9 10">
    <name type="scientific">Corynebacterium comes</name>
    <dbReference type="NCBI Taxonomy" id="2675218"/>
    <lineage>
        <taxon>Bacteria</taxon>
        <taxon>Bacillati</taxon>
        <taxon>Actinomycetota</taxon>
        <taxon>Actinomycetes</taxon>
        <taxon>Mycobacteriales</taxon>
        <taxon>Corynebacteriaceae</taxon>
        <taxon>Corynebacterium</taxon>
    </lineage>
</organism>
<proteinExistence type="predicted"/>
<keyword evidence="3" id="KW-1003">Cell membrane</keyword>
<evidence type="ECO:0000259" key="8">
    <source>
        <dbReference type="Pfam" id="PF02687"/>
    </source>
</evidence>
<keyword evidence="10" id="KW-1185">Reference proteome</keyword>
<dbReference type="InterPro" id="IPR051125">
    <property type="entry name" value="ABC-4/HrtB_transporter"/>
</dbReference>
<feature type="transmembrane region" description="Helical" evidence="7">
    <location>
        <begin position="264"/>
        <end position="283"/>
    </location>
</feature>
<evidence type="ECO:0000256" key="1">
    <source>
        <dbReference type="ARBA" id="ARBA00004651"/>
    </source>
</evidence>
<dbReference type="Pfam" id="PF02687">
    <property type="entry name" value="FtsX"/>
    <property type="match status" value="1"/>
</dbReference>
<dbReference type="GO" id="GO:0005886">
    <property type="term" value="C:plasma membrane"/>
    <property type="evidence" value="ECO:0007669"/>
    <property type="project" value="UniProtKB-SubCell"/>
</dbReference>
<dbReference type="InterPro" id="IPR003838">
    <property type="entry name" value="ABC3_permease_C"/>
</dbReference>
<keyword evidence="2" id="KW-0813">Transport</keyword>
<evidence type="ECO:0000256" key="5">
    <source>
        <dbReference type="ARBA" id="ARBA00022989"/>
    </source>
</evidence>